<organism evidence="1 2">
    <name type="scientific">Triticum urartu</name>
    <name type="common">Red wild einkorn</name>
    <name type="synonym">Crithodium urartu</name>
    <dbReference type="NCBI Taxonomy" id="4572"/>
    <lineage>
        <taxon>Eukaryota</taxon>
        <taxon>Viridiplantae</taxon>
        <taxon>Streptophyta</taxon>
        <taxon>Embryophyta</taxon>
        <taxon>Tracheophyta</taxon>
        <taxon>Spermatophyta</taxon>
        <taxon>Magnoliopsida</taxon>
        <taxon>Liliopsida</taxon>
        <taxon>Poales</taxon>
        <taxon>Poaceae</taxon>
        <taxon>BOP clade</taxon>
        <taxon>Pooideae</taxon>
        <taxon>Triticodae</taxon>
        <taxon>Triticeae</taxon>
        <taxon>Triticinae</taxon>
        <taxon>Triticum</taxon>
    </lineage>
</organism>
<name>A0A8R7PRT7_TRIUA</name>
<proteinExistence type="predicted"/>
<keyword evidence="2" id="KW-1185">Reference proteome</keyword>
<reference evidence="1" key="3">
    <citation type="submission" date="2022-06" db="UniProtKB">
        <authorList>
            <consortium name="EnsemblPlants"/>
        </authorList>
    </citation>
    <scope>IDENTIFICATION</scope>
</reference>
<accession>A0A8R7PRT7</accession>
<evidence type="ECO:0000313" key="2">
    <source>
        <dbReference type="Proteomes" id="UP000015106"/>
    </source>
</evidence>
<dbReference type="Gramene" id="TuG1812G0300002586.01.T01">
    <property type="protein sequence ID" value="TuG1812G0300002586.01.T01.cds437913"/>
    <property type="gene ID" value="TuG1812G0300002586.01"/>
</dbReference>
<reference evidence="2" key="1">
    <citation type="journal article" date="2013" name="Nature">
        <title>Draft genome of the wheat A-genome progenitor Triticum urartu.</title>
        <authorList>
            <person name="Ling H.Q."/>
            <person name="Zhao S."/>
            <person name="Liu D."/>
            <person name="Wang J."/>
            <person name="Sun H."/>
            <person name="Zhang C."/>
            <person name="Fan H."/>
            <person name="Li D."/>
            <person name="Dong L."/>
            <person name="Tao Y."/>
            <person name="Gao C."/>
            <person name="Wu H."/>
            <person name="Li Y."/>
            <person name="Cui Y."/>
            <person name="Guo X."/>
            <person name="Zheng S."/>
            <person name="Wang B."/>
            <person name="Yu K."/>
            <person name="Liang Q."/>
            <person name="Yang W."/>
            <person name="Lou X."/>
            <person name="Chen J."/>
            <person name="Feng M."/>
            <person name="Jian J."/>
            <person name="Zhang X."/>
            <person name="Luo G."/>
            <person name="Jiang Y."/>
            <person name="Liu J."/>
            <person name="Wang Z."/>
            <person name="Sha Y."/>
            <person name="Zhang B."/>
            <person name="Wu H."/>
            <person name="Tang D."/>
            <person name="Shen Q."/>
            <person name="Xue P."/>
            <person name="Zou S."/>
            <person name="Wang X."/>
            <person name="Liu X."/>
            <person name="Wang F."/>
            <person name="Yang Y."/>
            <person name="An X."/>
            <person name="Dong Z."/>
            <person name="Zhang K."/>
            <person name="Zhang X."/>
            <person name="Luo M.C."/>
            <person name="Dvorak J."/>
            <person name="Tong Y."/>
            <person name="Wang J."/>
            <person name="Yang H."/>
            <person name="Li Z."/>
            <person name="Wang D."/>
            <person name="Zhang A."/>
            <person name="Wang J."/>
        </authorList>
    </citation>
    <scope>NUCLEOTIDE SEQUENCE</scope>
    <source>
        <strain evidence="2">cv. G1812</strain>
    </source>
</reference>
<dbReference type="EnsemblPlants" id="TuG1812G0300002586.01.T01">
    <property type="protein sequence ID" value="TuG1812G0300002586.01.T01.cds437913"/>
    <property type="gene ID" value="TuG1812G0300002586.01"/>
</dbReference>
<reference evidence="1" key="2">
    <citation type="submission" date="2018-03" db="EMBL/GenBank/DDBJ databases">
        <title>The Triticum urartu genome reveals the dynamic nature of wheat genome evolution.</title>
        <authorList>
            <person name="Ling H."/>
            <person name="Ma B."/>
            <person name="Shi X."/>
            <person name="Liu H."/>
            <person name="Dong L."/>
            <person name="Sun H."/>
            <person name="Cao Y."/>
            <person name="Gao Q."/>
            <person name="Zheng S."/>
            <person name="Li Y."/>
            <person name="Yu Y."/>
            <person name="Du H."/>
            <person name="Qi M."/>
            <person name="Li Y."/>
            <person name="Yu H."/>
            <person name="Cui Y."/>
            <person name="Wang N."/>
            <person name="Chen C."/>
            <person name="Wu H."/>
            <person name="Zhao Y."/>
            <person name="Zhang J."/>
            <person name="Li Y."/>
            <person name="Zhou W."/>
            <person name="Zhang B."/>
            <person name="Hu W."/>
            <person name="Eijk M."/>
            <person name="Tang J."/>
            <person name="Witsenboer H."/>
            <person name="Zhao S."/>
            <person name="Li Z."/>
            <person name="Zhang A."/>
            <person name="Wang D."/>
            <person name="Liang C."/>
        </authorList>
    </citation>
    <scope>NUCLEOTIDE SEQUENCE [LARGE SCALE GENOMIC DNA]</scope>
    <source>
        <strain evidence="1">cv. G1812</strain>
    </source>
</reference>
<dbReference type="AlphaFoldDB" id="A0A8R7PRT7"/>
<evidence type="ECO:0000313" key="1">
    <source>
        <dbReference type="EnsemblPlants" id="TuG1812G0300002586.01.T01.cds437913"/>
    </source>
</evidence>
<sequence>MVFQETRSLVQSDWKTLQALSMAPHLAYILTRLLLIAIFKSISPVLRTCPWSSVPFINPSSGTENSAIAPSNTTYVSALTTTESLIPMKIPTASSLQCCLTKPTIKPFKVTAFLSFKLRKMFLASSSMPCLANALTRALPT</sequence>
<protein>
    <submittedName>
        <fullName evidence="1">Uncharacterized protein</fullName>
    </submittedName>
</protein>
<dbReference type="Proteomes" id="UP000015106">
    <property type="component" value="Chromosome 3"/>
</dbReference>